<evidence type="ECO:0000313" key="1">
    <source>
        <dbReference type="EMBL" id="KAL0056554.1"/>
    </source>
</evidence>
<proteinExistence type="predicted"/>
<evidence type="ECO:0008006" key="3">
    <source>
        <dbReference type="Google" id="ProtNLM"/>
    </source>
</evidence>
<sequence length="419" mass="48012">MGSDTEDEDSPAYQARRRRDRVHWELMDLIAEHDDRWHSFNIDTFHEAVHESVDYIFSVSEDVDPPPFQRLKCATIDMSHYGAPTVYETVMQHAPNLSTLTLKYEYSDEFPEVLPQMAKIRHLILEAGTSTTPWADLMRSCPHLRSFVYRGDKGHGSLLGSCNHALYQKPNQPEPTVECKELESISIDLACLDFHGKPNYDLLSSFFTAVKAPSLQSLTMYAEDPHFDISIFTWPRGIITSFVSAVRPSRLRTLSIKDLPVDVSDLLALLELTPFLEELTVAEHRSKSPYHLTTFPHRDHTDQFHQTITKSFLNRLRVSPDGSSSRIFLPGLRFLKFSVHERHFDGGHDFVEMVRSRSSIPVGFDVAPLRRVELSLCMHNWKDELLNGVYEPLKALERERGMQISVLLLTFLGTAMRIV</sequence>
<keyword evidence="2" id="KW-1185">Reference proteome</keyword>
<dbReference type="SUPFAM" id="SSF52047">
    <property type="entry name" value="RNI-like"/>
    <property type="match status" value="1"/>
</dbReference>
<accession>A0ABR2Z5R0</accession>
<evidence type="ECO:0000313" key="2">
    <source>
        <dbReference type="Proteomes" id="UP001437256"/>
    </source>
</evidence>
<dbReference type="Proteomes" id="UP001437256">
    <property type="component" value="Unassembled WGS sequence"/>
</dbReference>
<comment type="caution">
    <text evidence="1">The sequence shown here is derived from an EMBL/GenBank/DDBJ whole genome shotgun (WGS) entry which is preliminary data.</text>
</comment>
<protein>
    <recommendedName>
        <fullName evidence="3">F-box domain-containing protein</fullName>
    </recommendedName>
</protein>
<name>A0ABR2Z5R0_9AGAR</name>
<dbReference type="InterPro" id="IPR032675">
    <property type="entry name" value="LRR_dom_sf"/>
</dbReference>
<organism evidence="1 2">
    <name type="scientific">Marasmius tenuissimus</name>
    <dbReference type="NCBI Taxonomy" id="585030"/>
    <lineage>
        <taxon>Eukaryota</taxon>
        <taxon>Fungi</taxon>
        <taxon>Dikarya</taxon>
        <taxon>Basidiomycota</taxon>
        <taxon>Agaricomycotina</taxon>
        <taxon>Agaricomycetes</taxon>
        <taxon>Agaricomycetidae</taxon>
        <taxon>Agaricales</taxon>
        <taxon>Marasmiineae</taxon>
        <taxon>Marasmiaceae</taxon>
        <taxon>Marasmius</taxon>
    </lineage>
</organism>
<gene>
    <name evidence="1" type="ORF">AAF712_016841</name>
</gene>
<reference evidence="1 2" key="1">
    <citation type="submission" date="2024-05" db="EMBL/GenBank/DDBJ databases">
        <title>A draft genome resource for the thread blight pathogen Marasmius tenuissimus strain MS-2.</title>
        <authorList>
            <person name="Yulfo-Soto G.E."/>
            <person name="Baruah I.K."/>
            <person name="Amoako-Attah I."/>
            <person name="Bukari Y."/>
            <person name="Meinhardt L.W."/>
            <person name="Bailey B.A."/>
            <person name="Cohen S.P."/>
        </authorList>
    </citation>
    <scope>NUCLEOTIDE SEQUENCE [LARGE SCALE GENOMIC DNA]</scope>
    <source>
        <strain evidence="1 2">MS-2</strain>
    </source>
</reference>
<dbReference type="EMBL" id="JBBXMP010001345">
    <property type="protein sequence ID" value="KAL0056554.1"/>
    <property type="molecule type" value="Genomic_DNA"/>
</dbReference>
<dbReference type="Gene3D" id="3.80.10.10">
    <property type="entry name" value="Ribonuclease Inhibitor"/>
    <property type="match status" value="1"/>
</dbReference>